<protein>
    <submittedName>
        <fullName evidence="1">Uncharacterized protein</fullName>
    </submittedName>
</protein>
<name>A0ABQ7A527_BRACR</name>
<reference evidence="1 2" key="1">
    <citation type="journal article" date="2020" name="BMC Genomics">
        <title>Intraspecific diversification of the crop wild relative Brassica cretica Lam. using demographic model selection.</title>
        <authorList>
            <person name="Kioukis A."/>
            <person name="Michalopoulou V.A."/>
            <person name="Briers L."/>
            <person name="Pirintsos S."/>
            <person name="Studholme D.J."/>
            <person name="Pavlidis P."/>
            <person name="Sarris P.F."/>
        </authorList>
    </citation>
    <scope>NUCLEOTIDE SEQUENCE [LARGE SCALE GENOMIC DNA]</scope>
    <source>
        <strain evidence="2">cv. PFS-1207/04</strain>
    </source>
</reference>
<keyword evidence="2" id="KW-1185">Reference proteome</keyword>
<accession>A0ABQ7A527</accession>
<dbReference type="EMBL" id="QGKV02002055">
    <property type="protein sequence ID" value="KAF3492778.1"/>
    <property type="molecule type" value="Genomic_DNA"/>
</dbReference>
<evidence type="ECO:0000313" key="2">
    <source>
        <dbReference type="Proteomes" id="UP000266723"/>
    </source>
</evidence>
<dbReference type="Proteomes" id="UP000266723">
    <property type="component" value="Unassembled WGS sequence"/>
</dbReference>
<sequence>MLDRYVATELGLCVVRLPYSSLSVAGLDTCLLPWDNRYLVRSRLEQDFTARLFPLSPLESWISNEILACGMVSLAKVGVFGRSLYPKVCGQIVTSYAYKKEVYKMSSEKKTSKRGTSRGSSSEDVHDEILVPKVEFVPHSIDPAKNAAWWTARYGSITPPIEKSFPVMSHRSVERGAPSRSTSDFLQTVRWFYRIRDTAEFRIPRHGESANSPLDGYFTCYESFVVRCRLWFPIP</sequence>
<comment type="caution">
    <text evidence="1">The sequence shown here is derived from an EMBL/GenBank/DDBJ whole genome shotgun (WGS) entry which is preliminary data.</text>
</comment>
<evidence type="ECO:0000313" key="1">
    <source>
        <dbReference type="EMBL" id="KAF3492778.1"/>
    </source>
</evidence>
<gene>
    <name evidence="1" type="ORF">DY000_02053243</name>
</gene>
<proteinExistence type="predicted"/>
<organism evidence="1 2">
    <name type="scientific">Brassica cretica</name>
    <name type="common">Mustard</name>
    <dbReference type="NCBI Taxonomy" id="69181"/>
    <lineage>
        <taxon>Eukaryota</taxon>
        <taxon>Viridiplantae</taxon>
        <taxon>Streptophyta</taxon>
        <taxon>Embryophyta</taxon>
        <taxon>Tracheophyta</taxon>
        <taxon>Spermatophyta</taxon>
        <taxon>Magnoliopsida</taxon>
        <taxon>eudicotyledons</taxon>
        <taxon>Gunneridae</taxon>
        <taxon>Pentapetalae</taxon>
        <taxon>rosids</taxon>
        <taxon>malvids</taxon>
        <taxon>Brassicales</taxon>
        <taxon>Brassicaceae</taxon>
        <taxon>Brassiceae</taxon>
        <taxon>Brassica</taxon>
    </lineage>
</organism>